<accession>A0AAD4RCA3</accession>
<feature type="signal peptide" evidence="2">
    <location>
        <begin position="1"/>
        <end position="22"/>
    </location>
</feature>
<keyword evidence="2" id="KW-0732">Signal</keyword>
<dbReference type="AlphaFoldDB" id="A0AAD4RCA3"/>
<dbReference type="EMBL" id="JAKKPZ010000002">
    <property type="protein sequence ID" value="KAI1725808.1"/>
    <property type="molecule type" value="Genomic_DNA"/>
</dbReference>
<comment type="caution">
    <text evidence="3">The sequence shown here is derived from an EMBL/GenBank/DDBJ whole genome shotgun (WGS) entry which is preliminary data.</text>
</comment>
<evidence type="ECO:0000313" key="4">
    <source>
        <dbReference type="Proteomes" id="UP001201812"/>
    </source>
</evidence>
<protein>
    <submittedName>
        <fullName evidence="3">Uncharacterized protein</fullName>
    </submittedName>
</protein>
<name>A0AAD4RCA3_9BILA</name>
<organism evidence="3 4">
    <name type="scientific">Ditylenchus destructor</name>
    <dbReference type="NCBI Taxonomy" id="166010"/>
    <lineage>
        <taxon>Eukaryota</taxon>
        <taxon>Metazoa</taxon>
        <taxon>Ecdysozoa</taxon>
        <taxon>Nematoda</taxon>
        <taxon>Chromadorea</taxon>
        <taxon>Rhabditida</taxon>
        <taxon>Tylenchina</taxon>
        <taxon>Tylenchomorpha</taxon>
        <taxon>Sphaerularioidea</taxon>
        <taxon>Anguinidae</taxon>
        <taxon>Anguininae</taxon>
        <taxon>Ditylenchus</taxon>
    </lineage>
</organism>
<feature type="chain" id="PRO_5042116524" evidence="2">
    <location>
        <begin position="23"/>
        <end position="347"/>
    </location>
</feature>
<evidence type="ECO:0000313" key="3">
    <source>
        <dbReference type="EMBL" id="KAI1725808.1"/>
    </source>
</evidence>
<keyword evidence="4" id="KW-1185">Reference proteome</keyword>
<sequence length="347" mass="38605">MSYYLLLISIILSAAFFDEMLAELAAFSRGGSPVVSSAQYRSYIMPKIFGETATCESTATDASQMAYSKVASNCAPQVANYYNSAHQSTSVPSSYPYGQQTASSVPVQNTQTLQGSQASLSGYNIQYRHTNTAPNLAATQIQPSQPFGHHYHSRTTSQPNHLPSYLEAVPLPKFQPASLSPAPPNRPTATVVSYNGKNHQSKVKSDIGQSQIGSQPWMSPFATFLTMDQQIALHELIVEARSAGAKEDQVQTLSDEYVRTMLSPDTYTQFQEACQAFNQHRAKLINNHQIHKEEPSRILSTDHPWRNAQADSKNTPKRIQIANSRELYDFLNKPDKERNVKELKRMP</sequence>
<feature type="region of interest" description="Disordered" evidence="1">
    <location>
        <begin position="296"/>
        <end position="319"/>
    </location>
</feature>
<evidence type="ECO:0000256" key="2">
    <source>
        <dbReference type="SAM" id="SignalP"/>
    </source>
</evidence>
<gene>
    <name evidence="3" type="ORF">DdX_02488</name>
</gene>
<reference evidence="3" key="1">
    <citation type="submission" date="2022-01" db="EMBL/GenBank/DDBJ databases">
        <title>Genome Sequence Resource for Two Populations of Ditylenchus destructor, the Migratory Endoparasitic Phytonematode.</title>
        <authorList>
            <person name="Zhang H."/>
            <person name="Lin R."/>
            <person name="Xie B."/>
        </authorList>
    </citation>
    <scope>NUCLEOTIDE SEQUENCE</scope>
    <source>
        <strain evidence="3">BazhouSP</strain>
    </source>
</reference>
<proteinExistence type="predicted"/>
<evidence type="ECO:0000256" key="1">
    <source>
        <dbReference type="SAM" id="MobiDB-lite"/>
    </source>
</evidence>
<dbReference type="Proteomes" id="UP001201812">
    <property type="component" value="Unassembled WGS sequence"/>
</dbReference>